<evidence type="ECO:0000256" key="1">
    <source>
        <dbReference type="ARBA" id="ARBA00004453"/>
    </source>
</evidence>
<evidence type="ECO:0000313" key="7">
    <source>
        <dbReference type="Proteomes" id="UP000000998"/>
    </source>
</evidence>
<evidence type="ECO:0000256" key="3">
    <source>
        <dbReference type="ARBA" id="ARBA00022296"/>
    </source>
</evidence>
<dbReference type="GO" id="GO:0003690">
    <property type="term" value="F:double-stranded DNA binding"/>
    <property type="evidence" value="ECO:0007669"/>
    <property type="project" value="TreeGrafter"/>
</dbReference>
<dbReference type="KEGG" id="maq:Maqu_4252"/>
<evidence type="ECO:0000256" key="4">
    <source>
        <dbReference type="ARBA" id="ARBA00022490"/>
    </source>
</evidence>
<dbReference type="Proteomes" id="UP000000998">
    <property type="component" value="Plasmid pMAQU01"/>
</dbReference>
<proteinExistence type="inferred from homology"/>
<dbReference type="PANTHER" id="PTHR38103">
    <property type="entry name" value="RECOMBINATION-ASSOCIATED PROTEIN RDGC"/>
    <property type="match status" value="1"/>
</dbReference>
<dbReference type="OrthoDB" id="6369811at2"/>
<gene>
    <name evidence="6" type="ordered locus">Maqu_4252</name>
</gene>
<keyword evidence="6" id="KW-0614">Plasmid</keyword>
<reference evidence="7" key="1">
    <citation type="journal article" date="2011" name="Appl. Environ. Microbiol.">
        <title>Genomic potential of Marinobacter aquaeolei, a biogeochemical 'opportunitroph'.</title>
        <authorList>
            <person name="Singer E."/>
            <person name="Webb E.A."/>
            <person name="Nelson W.C."/>
            <person name="Heidelberg J.F."/>
            <person name="Ivanova N."/>
            <person name="Pati A."/>
            <person name="Edwards K.J."/>
        </authorList>
    </citation>
    <scope>NUCLEOTIDE SEQUENCE [LARGE SCALE GENOMIC DNA]</scope>
    <source>
        <strain evidence="7">ATCC 700491 / DSM 11845 / VT8</strain>
    </source>
</reference>
<comment type="subcellular location">
    <subcellularLocation>
        <location evidence="1">Cytoplasm</location>
        <location evidence="1">Nucleoid</location>
    </subcellularLocation>
</comment>
<sequence length="290" mass="32978">MIKQLRIYQIGDDNPPSIEEMEAVANNYPARECQHLEQSTIGFREFDTIPDTRVIQLEGSHFIYAELLAFKRSVPKSFLERELKKRVKQRESRGEEVAKGDYKEIRAEIVREQLPKMPQSETVTPIVFQAISKHCWIGASSDGGADAAITLLRRAGLNFAFTPIFEGINMEMWLMEWMLQRQELPAGMILGEKAKIKDELEPKSTITINNEDLRDSELQAVASSRSIAALELHCEKMTFMLHRDGSLKSIKYEIQDDTFDDLAHRAGYLLLETDNTLKTLFTAVGAPANQ</sequence>
<protein>
    <recommendedName>
        <fullName evidence="3">Recombination-associated protein RdgC</fullName>
    </recommendedName>
</protein>
<dbReference type="GO" id="GO:0043590">
    <property type="term" value="C:bacterial nucleoid"/>
    <property type="evidence" value="ECO:0007669"/>
    <property type="project" value="TreeGrafter"/>
</dbReference>
<evidence type="ECO:0000256" key="5">
    <source>
        <dbReference type="ARBA" id="ARBA00023172"/>
    </source>
</evidence>
<comment type="similarity">
    <text evidence="2">Belongs to the RdgC family.</text>
</comment>
<keyword evidence="5" id="KW-0233">DNA recombination</keyword>
<evidence type="ECO:0000313" key="6">
    <source>
        <dbReference type="EMBL" id="ABM21103.1"/>
    </source>
</evidence>
<dbReference type="HOGENOM" id="CLU_959098_0_0_6"/>
<dbReference type="InterPro" id="IPR007476">
    <property type="entry name" value="RdgC"/>
</dbReference>
<dbReference type="RefSeq" id="WP_011783250.1">
    <property type="nucleotide sequence ID" value="NC_008738.1"/>
</dbReference>
<dbReference type="AlphaFoldDB" id="A1U7Y4"/>
<geneLocation type="plasmid" evidence="6 7">
    <name>pMAQU01</name>
</geneLocation>
<dbReference type="Pfam" id="PF04381">
    <property type="entry name" value="RdgC"/>
    <property type="match status" value="1"/>
</dbReference>
<dbReference type="eggNOG" id="COG2974">
    <property type="taxonomic scope" value="Bacteria"/>
</dbReference>
<dbReference type="PANTHER" id="PTHR38103:SF1">
    <property type="entry name" value="RECOMBINATION-ASSOCIATED PROTEIN RDGC"/>
    <property type="match status" value="1"/>
</dbReference>
<dbReference type="EMBL" id="CP000515">
    <property type="protein sequence ID" value="ABM21103.1"/>
    <property type="molecule type" value="Genomic_DNA"/>
</dbReference>
<dbReference type="GO" id="GO:0006310">
    <property type="term" value="P:DNA recombination"/>
    <property type="evidence" value="ECO:0007669"/>
    <property type="project" value="UniProtKB-KW"/>
</dbReference>
<organism evidence="6 7">
    <name type="scientific">Marinobacter nauticus (strain ATCC 700491 / DSM 11845 / VT8)</name>
    <name type="common">Marinobacter aquaeolei</name>
    <dbReference type="NCBI Taxonomy" id="351348"/>
    <lineage>
        <taxon>Bacteria</taxon>
        <taxon>Pseudomonadati</taxon>
        <taxon>Pseudomonadota</taxon>
        <taxon>Gammaproteobacteria</taxon>
        <taxon>Pseudomonadales</taxon>
        <taxon>Marinobacteraceae</taxon>
        <taxon>Marinobacter</taxon>
    </lineage>
</organism>
<accession>A1U7Y4</accession>
<keyword evidence="4" id="KW-0963">Cytoplasm</keyword>
<dbReference type="GO" id="GO:0000018">
    <property type="term" value="P:regulation of DNA recombination"/>
    <property type="evidence" value="ECO:0007669"/>
    <property type="project" value="TreeGrafter"/>
</dbReference>
<evidence type="ECO:0000256" key="2">
    <source>
        <dbReference type="ARBA" id="ARBA00008657"/>
    </source>
</evidence>
<name>A1U7Y4_MARN8</name>